<evidence type="ECO:0000256" key="13">
    <source>
        <dbReference type="ARBA" id="ARBA00023204"/>
    </source>
</evidence>
<keyword evidence="14" id="KW-0539">Nucleus</keyword>
<dbReference type="SUPFAM" id="SSF100939">
    <property type="entry name" value="SPOC domain-like"/>
    <property type="match status" value="1"/>
</dbReference>
<protein>
    <recommendedName>
        <fullName evidence="3">DNA helicase</fullName>
        <ecNumber evidence="3">3.6.4.12</ecNumber>
    </recommendedName>
</protein>
<dbReference type="AlphaFoldDB" id="A0A9P8PWM4"/>
<comment type="caution">
    <text evidence="17">The sequence shown here is derived from an EMBL/GenBank/DDBJ whole genome shotgun (WGS) entry which is preliminary data.</text>
</comment>
<dbReference type="InterPro" id="IPR016194">
    <property type="entry name" value="SPOC-like_C_dom_sf"/>
</dbReference>
<keyword evidence="11" id="KW-0238">DNA-binding</keyword>
<reference evidence="17" key="2">
    <citation type="submission" date="2021-01" db="EMBL/GenBank/DDBJ databases">
        <authorList>
            <person name="Schikora-Tamarit M.A."/>
        </authorList>
    </citation>
    <scope>NUCLEOTIDE SEQUENCE</scope>
    <source>
        <strain evidence="17">CBS6341</strain>
    </source>
</reference>
<proteinExistence type="predicted"/>
<dbReference type="GO" id="GO:0042162">
    <property type="term" value="F:telomeric DNA binding"/>
    <property type="evidence" value="ECO:0007669"/>
    <property type="project" value="TreeGrafter"/>
</dbReference>
<dbReference type="Gene3D" id="3.40.50.410">
    <property type="entry name" value="von Willebrand factor, type A domain"/>
    <property type="match status" value="1"/>
</dbReference>
<evidence type="ECO:0000256" key="7">
    <source>
        <dbReference type="ARBA" id="ARBA00022801"/>
    </source>
</evidence>
<evidence type="ECO:0000256" key="6">
    <source>
        <dbReference type="ARBA" id="ARBA00022763"/>
    </source>
</evidence>
<dbReference type="SUPFAM" id="SSF53300">
    <property type="entry name" value="vWA-like"/>
    <property type="match status" value="1"/>
</dbReference>
<evidence type="ECO:0000256" key="4">
    <source>
        <dbReference type="ARBA" id="ARBA00022454"/>
    </source>
</evidence>
<feature type="domain" description="Ku" evidence="16">
    <location>
        <begin position="309"/>
        <end position="457"/>
    </location>
</feature>
<sequence>MAEKELTHIITDVGIHMSNHSHNETTTDLEYGLRYVKDLVSTKILRKRKTDYVSLMTVDDLFNESNTGQDYVSLLFSFKQPFYNDLKEFNLSPMDKEVNGDGIIRALLYSIDIINQFVAKKKIKRNIVLITNSLNKTELNDEDFKQAIVDNVLKYDIGITLIGVDFDKPQFQETVNQWNDLFKRLPGSRILTGDEANKLIENPTPKSIRPVAIFRGEFRIGSDLLNTNFNSRYDQSCLSIEVEGYKAVSIAKADLTFKKYGVIDDEIYPTETSTDYTIRNYSHQSKGDEGSENDYDDEEDDDSPLEYETEVIDKSQIIKSFKYGKNSIVLPPELEKLTKLENKPGIDIRGIIDSSNLPKCYLTSESIFIVGKKTTKDIKALYAIIDSLFELNAFAIARYVQRENSDIQMVVLIPTLIKSQDIKRKLDIDEDQKALILIRLPYNEDIKFSVFPNIKILKTARGQLVQDSKLIPNDELQIKMDELVSKMTVDTKENDYIDNKRLFGINGINSIGIQRYNQIIKDIAIDSIKSSEGLLKYSQICKIPDIPNSIRDKITHDSKFDKDIDELSKLINAKKVEKLPRRRAQANEVEENFEEFSLDELLNKYND</sequence>
<dbReference type="GO" id="GO:0000723">
    <property type="term" value="P:telomere maintenance"/>
    <property type="evidence" value="ECO:0007669"/>
    <property type="project" value="TreeGrafter"/>
</dbReference>
<evidence type="ECO:0000256" key="1">
    <source>
        <dbReference type="ARBA" id="ARBA00004123"/>
    </source>
</evidence>
<name>A0A9P8PWM4_9ASCO</name>
<keyword evidence="8" id="KW-0347">Helicase</keyword>
<dbReference type="GO" id="GO:0000781">
    <property type="term" value="C:chromosome, telomeric region"/>
    <property type="evidence" value="ECO:0007669"/>
    <property type="project" value="UniProtKB-SubCell"/>
</dbReference>
<evidence type="ECO:0000313" key="18">
    <source>
        <dbReference type="Proteomes" id="UP000769528"/>
    </source>
</evidence>
<accession>A0A9P8PWM4</accession>
<keyword evidence="9" id="KW-0067">ATP-binding</keyword>
<dbReference type="SMART" id="SM00559">
    <property type="entry name" value="Ku78"/>
    <property type="match status" value="1"/>
</dbReference>
<dbReference type="GO" id="GO:0003678">
    <property type="term" value="F:DNA helicase activity"/>
    <property type="evidence" value="ECO:0007669"/>
    <property type="project" value="UniProtKB-EC"/>
</dbReference>
<dbReference type="GO" id="GO:0005524">
    <property type="term" value="F:ATP binding"/>
    <property type="evidence" value="ECO:0007669"/>
    <property type="project" value="UniProtKB-KW"/>
</dbReference>
<feature type="region of interest" description="Disordered" evidence="15">
    <location>
        <begin position="279"/>
        <end position="304"/>
    </location>
</feature>
<keyword evidence="5" id="KW-0547">Nucleotide-binding</keyword>
<keyword evidence="6" id="KW-0227">DNA damage</keyword>
<evidence type="ECO:0000256" key="8">
    <source>
        <dbReference type="ARBA" id="ARBA00022806"/>
    </source>
</evidence>
<dbReference type="Gene3D" id="2.40.290.10">
    <property type="match status" value="1"/>
</dbReference>
<keyword evidence="13" id="KW-0234">DNA repair</keyword>
<keyword evidence="12" id="KW-0233">DNA recombination</keyword>
<organism evidence="17 18">
    <name type="scientific">Wickerhamomyces mucosus</name>
    <dbReference type="NCBI Taxonomy" id="1378264"/>
    <lineage>
        <taxon>Eukaryota</taxon>
        <taxon>Fungi</taxon>
        <taxon>Dikarya</taxon>
        <taxon>Ascomycota</taxon>
        <taxon>Saccharomycotina</taxon>
        <taxon>Saccharomycetes</taxon>
        <taxon>Phaffomycetales</taxon>
        <taxon>Wickerhamomycetaceae</taxon>
        <taxon>Wickerhamomyces</taxon>
    </lineage>
</organism>
<dbReference type="InterPro" id="IPR006164">
    <property type="entry name" value="DNA_bd_Ku70/Ku80"/>
</dbReference>
<keyword evidence="18" id="KW-1185">Reference proteome</keyword>
<dbReference type="GO" id="GO:0003690">
    <property type="term" value="F:double-stranded DNA binding"/>
    <property type="evidence" value="ECO:0007669"/>
    <property type="project" value="TreeGrafter"/>
</dbReference>
<dbReference type="PANTHER" id="PTHR12604">
    <property type="entry name" value="KU AUTOANTIGEN DNA HELICASE"/>
    <property type="match status" value="1"/>
</dbReference>
<evidence type="ECO:0000256" key="10">
    <source>
        <dbReference type="ARBA" id="ARBA00022895"/>
    </source>
</evidence>
<dbReference type="OrthoDB" id="30826at2759"/>
<dbReference type="EMBL" id="JAEUBF010000252">
    <property type="protein sequence ID" value="KAH3679706.1"/>
    <property type="molecule type" value="Genomic_DNA"/>
</dbReference>
<dbReference type="EC" id="3.6.4.12" evidence="3"/>
<reference evidence="17" key="1">
    <citation type="journal article" date="2021" name="Open Biol.">
        <title>Shared evolutionary footprints suggest mitochondrial oxidative damage underlies multiple complex I losses in fungi.</title>
        <authorList>
            <person name="Schikora-Tamarit M.A."/>
            <person name="Marcet-Houben M."/>
            <person name="Nosek J."/>
            <person name="Gabaldon T."/>
        </authorList>
    </citation>
    <scope>NUCLEOTIDE SEQUENCE</scope>
    <source>
        <strain evidence="17">CBS6341</strain>
    </source>
</reference>
<feature type="compositionally biased region" description="Acidic residues" evidence="15">
    <location>
        <begin position="290"/>
        <end position="304"/>
    </location>
</feature>
<evidence type="ECO:0000313" key="17">
    <source>
        <dbReference type="EMBL" id="KAH3679706.1"/>
    </source>
</evidence>
<gene>
    <name evidence="17" type="ORF">WICMUC_000774</name>
</gene>
<dbReference type="PANTHER" id="PTHR12604:SF4">
    <property type="entry name" value="X-RAY REPAIR CROSS-COMPLEMENTING PROTEIN 5"/>
    <property type="match status" value="1"/>
</dbReference>
<dbReference type="InterPro" id="IPR036465">
    <property type="entry name" value="vWFA_dom_sf"/>
</dbReference>
<dbReference type="Pfam" id="PF02735">
    <property type="entry name" value="Ku"/>
    <property type="match status" value="1"/>
</dbReference>
<dbReference type="GO" id="GO:0043564">
    <property type="term" value="C:Ku70:Ku80 complex"/>
    <property type="evidence" value="ECO:0007669"/>
    <property type="project" value="TreeGrafter"/>
</dbReference>
<evidence type="ECO:0000256" key="3">
    <source>
        <dbReference type="ARBA" id="ARBA00012551"/>
    </source>
</evidence>
<evidence type="ECO:0000256" key="5">
    <source>
        <dbReference type="ARBA" id="ARBA00022741"/>
    </source>
</evidence>
<keyword evidence="7" id="KW-0378">Hydrolase</keyword>
<dbReference type="Proteomes" id="UP000769528">
    <property type="component" value="Unassembled WGS sequence"/>
</dbReference>
<dbReference type="GO" id="GO:0006303">
    <property type="term" value="P:double-strand break repair via nonhomologous end joining"/>
    <property type="evidence" value="ECO:0007669"/>
    <property type="project" value="InterPro"/>
</dbReference>
<evidence type="ECO:0000256" key="2">
    <source>
        <dbReference type="ARBA" id="ARBA00004574"/>
    </source>
</evidence>
<comment type="subcellular location">
    <subcellularLocation>
        <location evidence="2">Chromosome</location>
        <location evidence="2">Telomere</location>
    </subcellularLocation>
    <subcellularLocation>
        <location evidence="1">Nucleus</location>
    </subcellularLocation>
</comment>
<evidence type="ECO:0000256" key="15">
    <source>
        <dbReference type="SAM" id="MobiDB-lite"/>
    </source>
</evidence>
<keyword evidence="4" id="KW-0158">Chromosome</keyword>
<dbReference type="GO" id="GO:0016787">
    <property type="term" value="F:hydrolase activity"/>
    <property type="evidence" value="ECO:0007669"/>
    <property type="project" value="UniProtKB-KW"/>
</dbReference>
<evidence type="ECO:0000256" key="11">
    <source>
        <dbReference type="ARBA" id="ARBA00023125"/>
    </source>
</evidence>
<evidence type="ECO:0000259" key="16">
    <source>
        <dbReference type="SMART" id="SM00559"/>
    </source>
</evidence>
<dbReference type="Gene3D" id="1.10.1600.10">
    <property type="match status" value="1"/>
</dbReference>
<keyword evidence="10" id="KW-0779">Telomere</keyword>
<evidence type="ECO:0000256" key="12">
    <source>
        <dbReference type="ARBA" id="ARBA00023172"/>
    </source>
</evidence>
<evidence type="ECO:0000256" key="14">
    <source>
        <dbReference type="ARBA" id="ARBA00023242"/>
    </source>
</evidence>
<dbReference type="GO" id="GO:0006310">
    <property type="term" value="P:DNA recombination"/>
    <property type="evidence" value="ECO:0007669"/>
    <property type="project" value="UniProtKB-KW"/>
</dbReference>
<evidence type="ECO:0000256" key="9">
    <source>
        <dbReference type="ARBA" id="ARBA00022840"/>
    </source>
</evidence>